<dbReference type="RefSeq" id="XP_044324888.1">
    <property type="nucleotide sequence ID" value="XM_044468953.1"/>
</dbReference>
<dbReference type="Gramene" id="TraesJAG2B03G00976890.1">
    <property type="protein sequence ID" value="TraesJAG2B03G00976890.1"/>
    <property type="gene ID" value="TraesJAG2B03G00976890"/>
</dbReference>
<dbReference type="Gramene" id="TraesNOR2B03G00990780.1">
    <property type="protein sequence ID" value="TraesNOR2B03G00990780.1"/>
    <property type="gene ID" value="TraesNOR2B03G00990780"/>
</dbReference>
<dbReference type="Gramene" id="TraesCAD_scaffold_102250_01G000100.1">
    <property type="protein sequence ID" value="TraesCAD_scaffold_102250_01G000100.1"/>
    <property type="gene ID" value="TraesCAD_scaffold_102250_01G000100"/>
</dbReference>
<dbReference type="Gramene" id="TraesROB_scaffold_136711_01G000100.1">
    <property type="protein sequence ID" value="TraesROB_scaffold_136711_01G000100.1"/>
    <property type="gene ID" value="TraesROB_scaffold_136711_01G000100"/>
</dbReference>
<dbReference type="Gramene" id="TraesWEE_scaffold_039479_01G000100.1">
    <property type="protein sequence ID" value="TraesWEE_scaffold_039479_01G000100.1"/>
    <property type="gene ID" value="TraesWEE_scaffold_039479_01G000100"/>
</dbReference>
<reference evidence="3" key="2">
    <citation type="submission" date="2018-10" db="UniProtKB">
        <authorList>
            <consortium name="EnsemblPlants"/>
        </authorList>
    </citation>
    <scope>IDENTIFICATION</scope>
</reference>
<dbReference type="PANTHER" id="PTHR33453">
    <property type="match status" value="1"/>
</dbReference>
<dbReference type="GO" id="GO:0006952">
    <property type="term" value="P:defense response"/>
    <property type="evidence" value="ECO:0007669"/>
    <property type="project" value="UniProtKB-KW"/>
</dbReference>
<feature type="compositionally biased region" description="Low complexity" evidence="2">
    <location>
        <begin position="481"/>
        <end position="490"/>
    </location>
</feature>
<proteinExistence type="inferred from homology"/>
<dbReference type="Pfam" id="PF00161">
    <property type="entry name" value="RIP"/>
    <property type="match status" value="1"/>
</dbReference>
<comment type="similarity">
    <text evidence="1">Belongs to the ribosome-inactivating protein family.</text>
</comment>
<comment type="catalytic activity">
    <reaction evidence="1">
        <text>Endohydrolysis of the N-glycosidic bond at one specific adenosine on the 28S rRNA.</text>
        <dbReference type="EC" id="3.2.2.22"/>
    </reaction>
</comment>
<dbReference type="Gramene" id="TraesCS2B02G358800.1">
    <property type="protein sequence ID" value="TraesCS2B02G358800.1"/>
    <property type="gene ID" value="TraesCS2B02G358800"/>
</dbReference>
<dbReference type="Gene3D" id="3.40.420.10">
    <property type="entry name" value="Ricin (A subunit), domain 1"/>
    <property type="match status" value="1"/>
</dbReference>
<feature type="region of interest" description="Disordered" evidence="2">
    <location>
        <begin position="477"/>
        <end position="529"/>
    </location>
</feature>
<dbReference type="InterPro" id="IPR016138">
    <property type="entry name" value="Ribosome_inactivat_prot_sub1"/>
</dbReference>
<accession>A0A3B6C8R7</accession>
<dbReference type="OrthoDB" id="10415357at2759"/>
<protein>
    <submittedName>
        <fullName evidence="3">rRNA N-glycosidase</fullName>
    </submittedName>
</protein>
<evidence type="ECO:0000313" key="4">
    <source>
        <dbReference type="Proteomes" id="UP000019116"/>
    </source>
</evidence>
<dbReference type="AlphaFoldDB" id="A0A3B6C8R7"/>
<dbReference type="InterPro" id="IPR001574">
    <property type="entry name" value="Ribosome_inactivat_prot"/>
</dbReference>
<evidence type="ECO:0000256" key="1">
    <source>
        <dbReference type="RuleBase" id="RU004915"/>
    </source>
</evidence>
<dbReference type="STRING" id="4565.A0A3B6C8R7"/>
<sequence length="784" mass="88127">MLLYKKKLKEGLLNCKVNDDVVLSIKEQMTEVPELGVDEISAARENERKMGLREKLRLMVSDMLKITVFVKKDEEQLLKELKDQLDDDDLQLDQNYNHVNLVQKGILARKNDYEKKYTTADSLRRKLSYYDDLVSSQEAKYRTIKKRERDMFKQVIEETRDWLHVQTNMLSSLSTKDDSISFVPNVNKKLKLLQETWDAVQLEREPEIEQVTYDMTLESHRSMIDDFRVRLVKGREKAKIKSCYLLPYQVEFNRVPLKWFRLKLIGRDDDYTTVHVKNHNAYTMAFSNKEEQVYEMGPALKDTKKVVVATIPGAVLVGFNCDYVNMINPTPPFLKNEQLAAKMCELKLGEDPWFDAIHVLSNHGCNPGHHKGCSLCNAPYAVRRAVMTINFMLNEPARINTVCDAVLGGLSFTEVLIYCIWHWKDMSLELREWALDNMKTSIEKTLAKKISEHTVDELALVLYLVLNSIGPGKVVLDTAEDGSSSGPSRSSGEDDGGQDKKGKKQAQPPLPRTPGSDDGANKGQPQSLAGPGKTLLQIFTVCLKGMKLRDIEAILVHEDRGSHVIYSRNDTHGFRLSGPDLAISSEAGSYLEIIPSTTKTMNSDTDDIFMCLDDGFSCYNQTMSKTMNYGGGQVLVVYAVLTGAVELNVEIKLKLPRTGKTYSISGLVSVDQGIGASSILSVDRGDYVSMHEQSVRSRAPGLGLVDLVHSMPIILPLSRSVLAVKLGETITFHGNLFIGAQPVTFYEAIQIPSNVDIIEHIETPWTQQGEFSSSLNVTLINRNI</sequence>
<dbReference type="Gramene" id="TraesCS2B03G0924700.1">
    <property type="protein sequence ID" value="TraesCS2B03G0924700.1.CDS"/>
    <property type="gene ID" value="TraesCS2B03G0924700"/>
</dbReference>
<keyword evidence="1" id="KW-0378">Hydrolase</keyword>
<dbReference type="GO" id="GO:0017148">
    <property type="term" value="P:negative regulation of translation"/>
    <property type="evidence" value="ECO:0007669"/>
    <property type="project" value="UniProtKB-KW"/>
</dbReference>
<dbReference type="Gramene" id="TraesCLE_scaffold_129579_01G000100.1">
    <property type="protein sequence ID" value="TraesCLE_scaffold_129579_01G000100.1"/>
    <property type="gene ID" value="TraesCLE_scaffold_129579_01G000100"/>
</dbReference>
<dbReference type="PANTHER" id="PTHR33453:SF40">
    <property type="entry name" value="RRNA N-GLYCOSYLASE"/>
    <property type="match status" value="1"/>
</dbReference>
<dbReference type="EnsemblPlants" id="TraesCS2B02G358800.1">
    <property type="protein sequence ID" value="TraesCS2B02G358800.1"/>
    <property type="gene ID" value="TraesCS2B02G358800"/>
</dbReference>
<dbReference type="Proteomes" id="UP000019116">
    <property type="component" value="Chromosome 2B"/>
</dbReference>
<dbReference type="Gramene" id="TraesLDM2B03G00977930.1">
    <property type="protein sequence ID" value="TraesLDM2B03G00977930.1"/>
    <property type="gene ID" value="TraesLDM2B03G00977930"/>
</dbReference>
<dbReference type="Gramene" id="TraesMAC2B03G00974590.1">
    <property type="protein sequence ID" value="TraesMAC2B03G00974590.1"/>
    <property type="gene ID" value="TraesMAC2B03G00974590"/>
</dbReference>
<keyword evidence="1" id="KW-0800">Toxin</keyword>
<dbReference type="GO" id="GO:0030598">
    <property type="term" value="F:rRNA N-glycosylase activity"/>
    <property type="evidence" value="ECO:0007669"/>
    <property type="project" value="UniProtKB-EC"/>
</dbReference>
<keyword evidence="4" id="KW-1185">Reference proteome</keyword>
<evidence type="ECO:0000313" key="3">
    <source>
        <dbReference type="EnsemblPlants" id="TraesCS2B02G358800.1"/>
    </source>
</evidence>
<dbReference type="GO" id="GO:0090729">
    <property type="term" value="F:toxin activity"/>
    <property type="evidence" value="ECO:0007669"/>
    <property type="project" value="UniProtKB-KW"/>
</dbReference>
<keyword evidence="1" id="KW-0652">Protein synthesis inhibitor</keyword>
<dbReference type="Gramene" id="TraesSYM2B03G00991460.1">
    <property type="protein sequence ID" value="TraesSYM2B03G00991460.1"/>
    <property type="gene ID" value="TraesSYM2B03G00991460"/>
</dbReference>
<dbReference type="Gramene" id="TraesRN2B0100955500.1">
    <property type="protein sequence ID" value="TraesRN2B0100955500.1"/>
    <property type="gene ID" value="TraesRN2B0100955500"/>
</dbReference>
<name>A0A3B6C8R7_WHEAT</name>
<dbReference type="Gramene" id="TraesJUL2B03G00983500.1">
    <property type="protein sequence ID" value="TraesJUL2B03G00983500.1"/>
    <property type="gene ID" value="TraesJUL2B03G00983500"/>
</dbReference>
<gene>
    <name evidence="3" type="primary">LOC123045778</name>
</gene>
<evidence type="ECO:0000256" key="2">
    <source>
        <dbReference type="SAM" id="MobiDB-lite"/>
    </source>
</evidence>
<organism evidence="3">
    <name type="scientific">Triticum aestivum</name>
    <name type="common">Wheat</name>
    <dbReference type="NCBI Taxonomy" id="4565"/>
    <lineage>
        <taxon>Eukaryota</taxon>
        <taxon>Viridiplantae</taxon>
        <taxon>Streptophyta</taxon>
        <taxon>Embryophyta</taxon>
        <taxon>Tracheophyta</taxon>
        <taxon>Spermatophyta</taxon>
        <taxon>Magnoliopsida</taxon>
        <taxon>Liliopsida</taxon>
        <taxon>Poales</taxon>
        <taxon>Poaceae</taxon>
        <taxon>BOP clade</taxon>
        <taxon>Pooideae</taxon>
        <taxon>Triticodae</taxon>
        <taxon>Triticeae</taxon>
        <taxon>Triticinae</taxon>
        <taxon>Triticum</taxon>
    </lineage>
</organism>
<reference evidence="3" key="1">
    <citation type="submission" date="2018-08" db="EMBL/GenBank/DDBJ databases">
        <authorList>
            <person name="Rossello M."/>
        </authorList>
    </citation>
    <scope>NUCLEOTIDE SEQUENCE [LARGE SCALE GENOMIC DNA]</scope>
    <source>
        <strain evidence="3">cv. Chinese Spring</strain>
    </source>
</reference>
<dbReference type="SUPFAM" id="SSF56371">
    <property type="entry name" value="Ribosome inactivating proteins (RIP)"/>
    <property type="match status" value="1"/>
</dbReference>
<dbReference type="GeneID" id="123045778"/>
<keyword evidence="1" id="KW-0611">Plant defense</keyword>
<dbReference type="InterPro" id="IPR036041">
    <property type="entry name" value="Ribosome-inact_prot_sf"/>
</dbReference>
<dbReference type="Gramene" id="TraesARI2B03G00991860.1">
    <property type="protein sequence ID" value="TraesARI2B03G00991860.1"/>
    <property type="gene ID" value="TraesARI2B03G00991860"/>
</dbReference>
<dbReference type="SMR" id="A0A3B6C8R7"/>